<dbReference type="GO" id="GO:0016579">
    <property type="term" value="P:protein deubiquitination"/>
    <property type="evidence" value="ECO:0007669"/>
    <property type="project" value="InterPro"/>
</dbReference>
<dbReference type="InterPro" id="IPR008974">
    <property type="entry name" value="TRAF-like"/>
</dbReference>
<dbReference type="Gene3D" id="2.60.210.10">
    <property type="entry name" value="Apoptosis, Tumor Necrosis Factor Receptor Associated Protein 2, Chain A"/>
    <property type="match status" value="1"/>
</dbReference>
<dbReference type="Gene3D" id="3.90.70.10">
    <property type="entry name" value="Cysteine proteinases"/>
    <property type="match status" value="1"/>
</dbReference>
<protein>
    <submittedName>
        <fullName evidence="3">Ubiquitin carboxyl-terminal hydrolase 12-like</fullName>
    </submittedName>
</protein>
<dbReference type="SUPFAM" id="SSF54001">
    <property type="entry name" value="Cysteine proteinases"/>
    <property type="match status" value="1"/>
</dbReference>
<proteinExistence type="predicted"/>
<accession>A0A068SF21</accession>
<feature type="domain" description="MATH" evidence="1">
    <location>
        <begin position="73"/>
        <end position="204"/>
    </location>
</feature>
<dbReference type="VEuPathDB" id="FungiDB:LCOR_11216.1"/>
<sequence>MHGLLLFKNASSTTTQSSPPIYYQPRQSAIHDAPIEPYAPGPPPPPARSVVLHYEDIANQNLGIIKDDDVYDLKCEHWYVSDFHDNPDKVYGPDFKAGGNSWRLVLYPRGKDGLSEHVSIDLQWTSGLYASSYDHIHVQFVICMSTMSFPTNYTCRSTSFRFTKAESEHGFTEFGNFDHLTRNDFDTGREAFVKNNKTRITCIIRILKSTIDTNSRYTGTSADPYNSRAKTGHIGLRRIGKTSYMEAVIQLLFNIRKFRKAIYNIPTGNVDGIITPSDSPALALQRLFYRMQFGTDCPSLAELIQSFGWNDRDINSSGGEECIEFLLAFLRSMDDTYFNKTSPWSETRKLFGNEVAHAGREYFLESMISLDTIGCSSIQESLSKATKRDWAFRKRLRIKALAPVLLFELDIWRQDYYGPTLQKIDHQVSYPLHLNMSLYTETFARDTEWERYVLFGMIMHYGSAKNGNHCTYINGLSGHSEWLKFDGWKVENVPVDEVLNPQQRGSSVRRYKRNNPYVLCYVRESHLNEVLCHITAEDIPTHIRNINA</sequence>
<dbReference type="PROSITE" id="PS50235">
    <property type="entry name" value="USP_3"/>
    <property type="match status" value="1"/>
</dbReference>
<dbReference type="SUPFAM" id="SSF49599">
    <property type="entry name" value="TRAF domain-like"/>
    <property type="match status" value="1"/>
</dbReference>
<dbReference type="PROSITE" id="PS50144">
    <property type="entry name" value="MATH"/>
    <property type="match status" value="1"/>
</dbReference>
<dbReference type="PANTHER" id="PTHR24006">
    <property type="entry name" value="UBIQUITIN CARBOXYL-TERMINAL HYDROLASE"/>
    <property type="match status" value="1"/>
</dbReference>
<dbReference type="InterPro" id="IPR038765">
    <property type="entry name" value="Papain-like_cys_pep_sf"/>
</dbReference>
<organism evidence="3 4">
    <name type="scientific">Lichtheimia corymbifera JMRC:FSU:9682</name>
    <dbReference type="NCBI Taxonomy" id="1263082"/>
    <lineage>
        <taxon>Eukaryota</taxon>
        <taxon>Fungi</taxon>
        <taxon>Fungi incertae sedis</taxon>
        <taxon>Mucoromycota</taxon>
        <taxon>Mucoromycotina</taxon>
        <taxon>Mucoromycetes</taxon>
        <taxon>Mucorales</taxon>
        <taxon>Lichtheimiaceae</taxon>
        <taxon>Lichtheimia</taxon>
    </lineage>
</organism>
<dbReference type="AlphaFoldDB" id="A0A068SF21"/>
<comment type="caution">
    <text evidence="3">The sequence shown here is derived from an EMBL/GenBank/DDBJ whole genome shotgun (WGS) entry which is preliminary data.</text>
</comment>
<evidence type="ECO:0000313" key="3">
    <source>
        <dbReference type="EMBL" id="CDH60432.1"/>
    </source>
</evidence>
<dbReference type="STRING" id="1263082.A0A068SF21"/>
<dbReference type="EMBL" id="CBTN010000092">
    <property type="protein sequence ID" value="CDH60432.1"/>
    <property type="molecule type" value="Genomic_DNA"/>
</dbReference>
<gene>
    <name evidence="3" type="ORF">LCOR_11216.1</name>
</gene>
<dbReference type="GO" id="GO:0005829">
    <property type="term" value="C:cytosol"/>
    <property type="evidence" value="ECO:0007669"/>
    <property type="project" value="TreeGrafter"/>
</dbReference>
<dbReference type="GO" id="GO:0004843">
    <property type="term" value="F:cysteine-type deubiquitinase activity"/>
    <property type="evidence" value="ECO:0007669"/>
    <property type="project" value="InterPro"/>
</dbReference>
<dbReference type="Proteomes" id="UP000027586">
    <property type="component" value="Unassembled WGS sequence"/>
</dbReference>
<evidence type="ECO:0000259" key="2">
    <source>
        <dbReference type="PROSITE" id="PS50235"/>
    </source>
</evidence>
<dbReference type="Pfam" id="PF00443">
    <property type="entry name" value="UCH"/>
    <property type="match status" value="1"/>
</dbReference>
<reference evidence="3" key="1">
    <citation type="submission" date="2013-08" db="EMBL/GenBank/DDBJ databases">
        <title>Gene expansion shapes genome architecture in the human pathogen Lichtheimia corymbifera: an evolutionary genomics analysis in the ancient terrestrial Mucorales (Mucoromycotina).</title>
        <authorList>
            <person name="Schwartze V.U."/>
            <person name="Winter S."/>
            <person name="Shelest E."/>
            <person name="Marcet-Houben M."/>
            <person name="Horn F."/>
            <person name="Wehner S."/>
            <person name="Hoffmann K."/>
            <person name="Riege K."/>
            <person name="Sammeth M."/>
            <person name="Nowrousian M."/>
            <person name="Valiante V."/>
            <person name="Linde J."/>
            <person name="Jacobsen I.D."/>
            <person name="Marz M."/>
            <person name="Brakhage A.A."/>
            <person name="Gabaldon T."/>
            <person name="Bocker S."/>
            <person name="Voigt K."/>
        </authorList>
    </citation>
    <scope>NUCLEOTIDE SEQUENCE [LARGE SCALE GENOMIC DNA]</scope>
    <source>
        <strain evidence="3">FSU 9682</strain>
    </source>
</reference>
<dbReference type="InterPro" id="IPR050164">
    <property type="entry name" value="Peptidase_C19"/>
</dbReference>
<dbReference type="InterPro" id="IPR002083">
    <property type="entry name" value="MATH/TRAF_dom"/>
</dbReference>
<evidence type="ECO:0000259" key="1">
    <source>
        <dbReference type="PROSITE" id="PS50144"/>
    </source>
</evidence>
<dbReference type="InterPro" id="IPR028889">
    <property type="entry name" value="USP"/>
</dbReference>
<dbReference type="InterPro" id="IPR001394">
    <property type="entry name" value="Peptidase_C19_UCH"/>
</dbReference>
<dbReference type="GO" id="GO:0005634">
    <property type="term" value="C:nucleus"/>
    <property type="evidence" value="ECO:0007669"/>
    <property type="project" value="TreeGrafter"/>
</dbReference>
<name>A0A068SF21_9FUNG</name>
<keyword evidence="4" id="KW-1185">Reference proteome</keyword>
<evidence type="ECO:0000313" key="4">
    <source>
        <dbReference type="Proteomes" id="UP000027586"/>
    </source>
</evidence>
<feature type="domain" description="USP" evidence="2">
    <location>
        <begin position="234"/>
        <end position="524"/>
    </location>
</feature>
<dbReference type="OrthoDB" id="420187at2759"/>
<dbReference type="Pfam" id="PF22486">
    <property type="entry name" value="MATH_2"/>
    <property type="match status" value="1"/>
</dbReference>